<dbReference type="SUPFAM" id="SSF52540">
    <property type="entry name" value="P-loop containing nucleoside triphosphate hydrolases"/>
    <property type="match status" value="1"/>
</dbReference>
<sequence>MVTLHTQLVEAGLDVVRSGQLRRRTFDPNTTSDLEKNFGDRNPWVRKTLDDLTELGTTRQKALTAQFIFSWAAAEYASSQGRTVFVDEGFLQRCAYLAFNANKPEVYAELLAAVPTPDMLFHLDISLKVGVKRVISRMPPERHATRARRANREMARNQQCAEMMRTGVEIYRSRGASVLTLNGAEPAARVSRRAWRKLRMAGLTTSSISAGVKDLQ</sequence>
<keyword evidence="2" id="KW-1185">Reference proteome</keyword>
<gene>
    <name evidence="1" type="ORF">POI8812_00623</name>
</gene>
<evidence type="ECO:0000313" key="1">
    <source>
        <dbReference type="EMBL" id="SPF28325.1"/>
    </source>
</evidence>
<reference evidence="1 2" key="1">
    <citation type="submission" date="2018-03" db="EMBL/GenBank/DDBJ databases">
        <authorList>
            <person name="Keele B.F."/>
        </authorList>
    </citation>
    <scope>NUCLEOTIDE SEQUENCE [LARGE SCALE GENOMIC DNA]</scope>
    <source>
        <strain evidence="1 2">CeCT 8812</strain>
    </source>
</reference>
<organism evidence="1 2">
    <name type="scientific">Pontivivens insulae</name>
    <dbReference type="NCBI Taxonomy" id="1639689"/>
    <lineage>
        <taxon>Bacteria</taxon>
        <taxon>Pseudomonadati</taxon>
        <taxon>Pseudomonadota</taxon>
        <taxon>Alphaproteobacteria</taxon>
        <taxon>Rhodobacterales</taxon>
        <taxon>Paracoccaceae</taxon>
        <taxon>Pontivivens</taxon>
    </lineage>
</organism>
<dbReference type="Proteomes" id="UP000244932">
    <property type="component" value="Unassembled WGS sequence"/>
</dbReference>
<protein>
    <submittedName>
        <fullName evidence="1">Uncharacterized protein</fullName>
    </submittedName>
</protein>
<evidence type="ECO:0000313" key="2">
    <source>
        <dbReference type="Proteomes" id="UP000244932"/>
    </source>
</evidence>
<proteinExistence type="predicted"/>
<dbReference type="InterPro" id="IPR027417">
    <property type="entry name" value="P-loop_NTPase"/>
</dbReference>
<name>A0A2R8A846_9RHOB</name>
<dbReference type="Gene3D" id="3.40.50.300">
    <property type="entry name" value="P-loop containing nucleotide triphosphate hydrolases"/>
    <property type="match status" value="1"/>
</dbReference>
<dbReference type="EMBL" id="OMKW01000001">
    <property type="protein sequence ID" value="SPF28325.1"/>
    <property type="molecule type" value="Genomic_DNA"/>
</dbReference>
<dbReference type="AlphaFoldDB" id="A0A2R8A846"/>
<accession>A0A2R8A846</accession>